<keyword evidence="9 17" id="KW-0808">Transferase</keyword>
<name>A0A7C2GIM3_DICTH</name>
<evidence type="ECO:0000256" key="9">
    <source>
        <dbReference type="ARBA" id="ARBA00022679"/>
    </source>
</evidence>
<evidence type="ECO:0000256" key="10">
    <source>
        <dbReference type="ARBA" id="ARBA00022898"/>
    </source>
</evidence>
<evidence type="ECO:0000256" key="4">
    <source>
        <dbReference type="ARBA" id="ARBA00004931"/>
    </source>
</evidence>
<sequence>MGLVYINGEFVPTENAKISVFDRGLLYGDGVFEGIRSYNGSVFKLKEHLERLYASAKAIWLNIPLSFKEMEEAVIETVRVNNLKDSYIRLIVTRGQYGLGIDPWECKEGTVIIIADKIKVFPEEFYQTGLNAVTVATRRSPTDVLDPRIKSLNYMSNILARIEARIAGAAEGIMLNHQGYVTEATVDNIFFVKKGILFTPSVTLGALPGITRATVMELAQKELGLEVVEGFFTRYDLYNADEVFLTGTAVEIISVIKIDERIIGNGKPGEITQKIRRVFHDYANSGVAGSPVYGK</sequence>
<dbReference type="GO" id="GO:0009097">
    <property type="term" value="P:isoleucine biosynthetic process"/>
    <property type="evidence" value="ECO:0007669"/>
    <property type="project" value="UniProtKB-UniPathway"/>
</dbReference>
<dbReference type="UniPathway" id="UPA00049">
    <property type="reaction ID" value="UER00062"/>
</dbReference>
<evidence type="ECO:0000256" key="5">
    <source>
        <dbReference type="ARBA" id="ARBA00005072"/>
    </source>
</evidence>
<accession>A0A7C2GIM3</accession>
<evidence type="ECO:0000256" key="14">
    <source>
        <dbReference type="ARBA" id="ARBA00049229"/>
    </source>
</evidence>
<dbReference type="GO" id="GO:0005829">
    <property type="term" value="C:cytosol"/>
    <property type="evidence" value="ECO:0007669"/>
    <property type="project" value="TreeGrafter"/>
</dbReference>
<dbReference type="UniPathway" id="UPA00047">
    <property type="reaction ID" value="UER00058"/>
</dbReference>
<evidence type="ECO:0000256" key="7">
    <source>
        <dbReference type="ARBA" id="ARBA00022576"/>
    </source>
</evidence>
<comment type="pathway">
    <text evidence="5 17">Amino-acid biosynthesis; L-leucine biosynthesis; L-leucine from 3-methyl-2-oxobutanoate: step 4/4.</text>
</comment>
<gene>
    <name evidence="17 18" type="primary">ilvE</name>
    <name evidence="18" type="ORF">ENU78_05845</name>
</gene>
<dbReference type="InterPro" id="IPR005785">
    <property type="entry name" value="B_amino_transI"/>
</dbReference>
<comment type="catalytic activity">
    <reaction evidence="14 17">
        <text>L-leucine + 2-oxoglutarate = 4-methyl-2-oxopentanoate + L-glutamate</text>
        <dbReference type="Rhea" id="RHEA:18321"/>
        <dbReference type="ChEBI" id="CHEBI:16810"/>
        <dbReference type="ChEBI" id="CHEBI:17865"/>
        <dbReference type="ChEBI" id="CHEBI:29985"/>
        <dbReference type="ChEBI" id="CHEBI:57427"/>
        <dbReference type="EC" id="2.6.1.42"/>
    </reaction>
</comment>
<dbReference type="InterPro" id="IPR043131">
    <property type="entry name" value="BCAT-like_N"/>
</dbReference>
<dbReference type="PANTHER" id="PTHR42743">
    <property type="entry name" value="AMINO-ACID AMINOTRANSFERASE"/>
    <property type="match status" value="1"/>
</dbReference>
<evidence type="ECO:0000256" key="13">
    <source>
        <dbReference type="ARBA" id="ARBA00048798"/>
    </source>
</evidence>
<dbReference type="CDD" id="cd01558">
    <property type="entry name" value="D-AAT_like"/>
    <property type="match status" value="1"/>
</dbReference>
<dbReference type="InterPro" id="IPR043132">
    <property type="entry name" value="BCAT-like_C"/>
</dbReference>
<evidence type="ECO:0000256" key="17">
    <source>
        <dbReference type="RuleBase" id="RU364094"/>
    </source>
</evidence>
<dbReference type="AlphaFoldDB" id="A0A7C2GIM3"/>
<dbReference type="EMBL" id="DTDV01000015">
    <property type="protein sequence ID" value="HGK23947.1"/>
    <property type="molecule type" value="Genomic_DNA"/>
</dbReference>
<organism evidence="18">
    <name type="scientific">Dictyoglomus thermophilum</name>
    <dbReference type="NCBI Taxonomy" id="14"/>
    <lineage>
        <taxon>Bacteria</taxon>
        <taxon>Pseudomonadati</taxon>
        <taxon>Dictyoglomota</taxon>
        <taxon>Dictyoglomia</taxon>
        <taxon>Dictyoglomales</taxon>
        <taxon>Dictyoglomaceae</taxon>
        <taxon>Dictyoglomus</taxon>
    </lineage>
</organism>
<keyword evidence="11 17" id="KW-0100">Branched-chain amino acid biosynthesis</keyword>
<dbReference type="GO" id="GO:0009098">
    <property type="term" value="P:L-leucine biosynthetic process"/>
    <property type="evidence" value="ECO:0007669"/>
    <property type="project" value="UniProtKB-UniPathway"/>
</dbReference>
<comment type="cofactor">
    <cofactor evidence="1 16">
        <name>pyridoxal 5'-phosphate</name>
        <dbReference type="ChEBI" id="CHEBI:597326"/>
    </cofactor>
</comment>
<dbReference type="Gene3D" id="3.30.470.10">
    <property type="match status" value="1"/>
</dbReference>
<evidence type="ECO:0000256" key="3">
    <source>
        <dbReference type="ARBA" id="ARBA00004824"/>
    </source>
</evidence>
<evidence type="ECO:0000256" key="11">
    <source>
        <dbReference type="ARBA" id="ARBA00023304"/>
    </source>
</evidence>
<evidence type="ECO:0000256" key="2">
    <source>
        <dbReference type="ARBA" id="ARBA00003109"/>
    </source>
</evidence>
<evidence type="ECO:0000256" key="6">
    <source>
        <dbReference type="ARBA" id="ARBA00009320"/>
    </source>
</evidence>
<dbReference type="SUPFAM" id="SSF56752">
    <property type="entry name" value="D-aminoacid aminotransferase-like PLP-dependent enzymes"/>
    <property type="match status" value="1"/>
</dbReference>
<keyword evidence="7 17" id="KW-0032">Aminotransferase</keyword>
<dbReference type="InterPro" id="IPR050571">
    <property type="entry name" value="Class-IV_PLP-Dep_Aminotrnsfr"/>
</dbReference>
<dbReference type="InterPro" id="IPR036038">
    <property type="entry name" value="Aminotransferase-like"/>
</dbReference>
<evidence type="ECO:0000256" key="16">
    <source>
        <dbReference type="RuleBase" id="RU004516"/>
    </source>
</evidence>
<comment type="catalytic activity">
    <reaction evidence="12 17">
        <text>L-valine + 2-oxoglutarate = 3-methyl-2-oxobutanoate + L-glutamate</text>
        <dbReference type="Rhea" id="RHEA:24813"/>
        <dbReference type="ChEBI" id="CHEBI:11851"/>
        <dbReference type="ChEBI" id="CHEBI:16810"/>
        <dbReference type="ChEBI" id="CHEBI:29985"/>
        <dbReference type="ChEBI" id="CHEBI:57762"/>
        <dbReference type="EC" id="2.6.1.42"/>
    </reaction>
</comment>
<dbReference type="NCBIfam" id="TIGR01122">
    <property type="entry name" value="ilvE_I"/>
    <property type="match status" value="1"/>
</dbReference>
<comment type="similarity">
    <text evidence="6 15">Belongs to the class-IV pyridoxal-phosphate-dependent aminotransferase family.</text>
</comment>
<comment type="pathway">
    <text evidence="4 17">Amino-acid biosynthesis; L-valine biosynthesis; L-valine from pyruvate: step 4/4.</text>
</comment>
<dbReference type="Pfam" id="PF01063">
    <property type="entry name" value="Aminotran_4"/>
    <property type="match status" value="1"/>
</dbReference>
<dbReference type="PROSITE" id="PS00770">
    <property type="entry name" value="AA_TRANSFER_CLASS_4"/>
    <property type="match status" value="1"/>
</dbReference>
<dbReference type="InterPro" id="IPR001544">
    <property type="entry name" value="Aminotrans_IV"/>
</dbReference>
<keyword evidence="8 17" id="KW-0028">Amino-acid biosynthesis</keyword>
<evidence type="ECO:0000256" key="1">
    <source>
        <dbReference type="ARBA" id="ARBA00001933"/>
    </source>
</evidence>
<comment type="function">
    <text evidence="2 17">Acts on leucine, isoleucine and valine.</text>
</comment>
<dbReference type="FunFam" id="3.20.10.10:FF:000002">
    <property type="entry name" value="D-alanine aminotransferase"/>
    <property type="match status" value="1"/>
</dbReference>
<evidence type="ECO:0000313" key="18">
    <source>
        <dbReference type="EMBL" id="HGK23947.1"/>
    </source>
</evidence>
<dbReference type="FunFam" id="3.30.470.10:FF:000006">
    <property type="entry name" value="Branched-chain-amino-acid aminotransferase"/>
    <property type="match status" value="1"/>
</dbReference>
<comment type="caution">
    <text evidence="18">The sequence shown here is derived from an EMBL/GenBank/DDBJ whole genome shotgun (WGS) entry which is preliminary data.</text>
</comment>
<dbReference type="InterPro" id="IPR018300">
    <property type="entry name" value="Aminotrans_IV_CS"/>
</dbReference>
<dbReference type="NCBIfam" id="NF006185">
    <property type="entry name" value="PRK08320.1"/>
    <property type="match status" value="1"/>
</dbReference>
<dbReference type="EC" id="2.6.1.42" evidence="17"/>
<protein>
    <recommendedName>
        <fullName evidence="17">Branched-chain-amino-acid aminotransferase</fullName>
        <shortName evidence="17">BCAT</shortName>
        <ecNumber evidence="17">2.6.1.42</ecNumber>
    </recommendedName>
</protein>
<dbReference type="UniPathway" id="UPA00048">
    <property type="reaction ID" value="UER00073"/>
</dbReference>
<evidence type="ECO:0000256" key="8">
    <source>
        <dbReference type="ARBA" id="ARBA00022605"/>
    </source>
</evidence>
<dbReference type="GO" id="GO:0004084">
    <property type="term" value="F:branched-chain-amino-acid transaminase activity"/>
    <property type="evidence" value="ECO:0007669"/>
    <property type="project" value="UniProtKB-EC"/>
</dbReference>
<evidence type="ECO:0000256" key="12">
    <source>
        <dbReference type="ARBA" id="ARBA00048212"/>
    </source>
</evidence>
<reference evidence="18" key="1">
    <citation type="journal article" date="2020" name="mSystems">
        <title>Genome- and Community-Level Interaction Insights into Carbon Utilization and Element Cycling Functions of Hydrothermarchaeota in Hydrothermal Sediment.</title>
        <authorList>
            <person name="Zhou Z."/>
            <person name="Liu Y."/>
            <person name="Xu W."/>
            <person name="Pan J."/>
            <person name="Luo Z.H."/>
            <person name="Li M."/>
        </authorList>
    </citation>
    <scope>NUCLEOTIDE SEQUENCE [LARGE SCALE GENOMIC DNA]</scope>
    <source>
        <strain evidence="18">SpSt-70</strain>
    </source>
</reference>
<dbReference type="Gene3D" id="3.20.10.10">
    <property type="entry name" value="D-amino Acid Aminotransferase, subunit A, domain 2"/>
    <property type="match status" value="1"/>
</dbReference>
<keyword evidence="10 16" id="KW-0663">Pyridoxal phosphate</keyword>
<dbReference type="PANTHER" id="PTHR42743:SF11">
    <property type="entry name" value="AMINODEOXYCHORISMATE LYASE"/>
    <property type="match status" value="1"/>
</dbReference>
<evidence type="ECO:0000256" key="15">
    <source>
        <dbReference type="RuleBase" id="RU004106"/>
    </source>
</evidence>
<dbReference type="GO" id="GO:0009099">
    <property type="term" value="P:L-valine biosynthetic process"/>
    <property type="evidence" value="ECO:0007669"/>
    <property type="project" value="UniProtKB-UniPathway"/>
</dbReference>
<comment type="catalytic activity">
    <reaction evidence="13 17">
        <text>L-isoleucine + 2-oxoglutarate = (S)-3-methyl-2-oxopentanoate + L-glutamate</text>
        <dbReference type="Rhea" id="RHEA:24801"/>
        <dbReference type="ChEBI" id="CHEBI:16810"/>
        <dbReference type="ChEBI" id="CHEBI:29985"/>
        <dbReference type="ChEBI" id="CHEBI:35146"/>
        <dbReference type="ChEBI" id="CHEBI:58045"/>
        <dbReference type="EC" id="2.6.1.42"/>
    </reaction>
</comment>
<comment type="pathway">
    <text evidence="3 17">Amino-acid biosynthesis; L-isoleucine biosynthesis; L-isoleucine from 2-oxobutanoate: step 4/4.</text>
</comment>
<proteinExistence type="inferred from homology"/>
<dbReference type="RefSeq" id="WP_149123150.1">
    <property type="nucleotide sequence ID" value="NZ_VTFL01000006.1"/>
</dbReference>